<evidence type="ECO:0000313" key="3">
    <source>
        <dbReference type="Proteomes" id="UP000198546"/>
    </source>
</evidence>
<reference evidence="2 3" key="1">
    <citation type="submission" date="2016-10" db="EMBL/GenBank/DDBJ databases">
        <authorList>
            <person name="de Groot N.N."/>
        </authorList>
    </citation>
    <scope>NUCLEOTIDE SEQUENCE [LARGE SCALE GENOMIC DNA]</scope>
    <source>
        <strain evidence="2 3">MON 2.2</strain>
    </source>
</reference>
<gene>
    <name evidence="2" type="ORF">SAMN04489747_2277</name>
</gene>
<dbReference type="AlphaFoldDB" id="A0A1G6ZF82"/>
<evidence type="ECO:0000256" key="1">
    <source>
        <dbReference type="SAM" id="MobiDB-lite"/>
    </source>
</evidence>
<feature type="region of interest" description="Disordered" evidence="1">
    <location>
        <begin position="44"/>
        <end position="80"/>
    </location>
</feature>
<evidence type="ECO:0000313" key="2">
    <source>
        <dbReference type="EMBL" id="SDE01319.1"/>
    </source>
</evidence>
<dbReference type="RefSeq" id="WP_090593602.1">
    <property type="nucleotide sequence ID" value="NZ_LT629688.1"/>
</dbReference>
<accession>A0A1G6ZF82</accession>
<dbReference type="EMBL" id="LT629688">
    <property type="protein sequence ID" value="SDE01319.1"/>
    <property type="molecule type" value="Genomic_DNA"/>
</dbReference>
<sequence length="80" mass="8836">MIAAIAAIEESLARDGLVLRYDPDWGRQHRRPVEVRSEVPVDWRLRPGAPTAPLSRSGVEGVEDRGGQVNRSGPRPVAWP</sequence>
<name>A0A1G6ZF82_9ACTN</name>
<protein>
    <submittedName>
        <fullName evidence="2">Uncharacterized protein</fullName>
    </submittedName>
</protein>
<keyword evidence="3" id="KW-1185">Reference proteome</keyword>
<dbReference type="Proteomes" id="UP000198546">
    <property type="component" value="Chromosome i"/>
</dbReference>
<organism evidence="2 3">
    <name type="scientific">Auraticoccus monumenti</name>
    <dbReference type="NCBI Taxonomy" id="675864"/>
    <lineage>
        <taxon>Bacteria</taxon>
        <taxon>Bacillati</taxon>
        <taxon>Actinomycetota</taxon>
        <taxon>Actinomycetes</taxon>
        <taxon>Propionibacteriales</taxon>
        <taxon>Propionibacteriaceae</taxon>
        <taxon>Auraticoccus</taxon>
    </lineage>
</organism>
<proteinExistence type="predicted"/>